<name>H2EEX4_9VIRU</name>
<protein>
    <submittedName>
        <fullName evidence="2">Putative SWIB domain-containing protein</fullName>
    </submittedName>
</protein>
<gene>
    <name evidence="2" type="ORF">mv_R743</name>
</gene>
<organism evidence="2">
    <name type="scientific">Moumouvirus sp. 'Monve'</name>
    <dbReference type="NCBI Taxonomy" id="1128131"/>
    <lineage>
        <taxon>Viruses</taxon>
        <taxon>Varidnaviria</taxon>
        <taxon>Bamfordvirae</taxon>
        <taxon>Nucleocytoviricota</taxon>
        <taxon>Megaviricetes</taxon>
        <taxon>Imitervirales</taxon>
        <taxon>Mimiviridae</taxon>
        <taxon>Megamimivirinae</taxon>
        <taxon>Moumouvirus</taxon>
    </lineage>
</organism>
<dbReference type="SUPFAM" id="SSF47592">
    <property type="entry name" value="SWIB/MDM2 domain"/>
    <property type="match status" value="1"/>
</dbReference>
<dbReference type="EMBL" id="JN885998">
    <property type="protein sequence ID" value="AEX62947.1"/>
    <property type="molecule type" value="Genomic_DNA"/>
</dbReference>
<evidence type="ECO:0000259" key="1">
    <source>
        <dbReference type="PROSITE" id="PS51925"/>
    </source>
</evidence>
<dbReference type="InterPro" id="IPR036885">
    <property type="entry name" value="SWIB_MDM2_dom_sf"/>
</dbReference>
<accession>H2EEX4</accession>
<reference evidence="2" key="1">
    <citation type="submission" date="2011-10" db="EMBL/GenBank/DDBJ databases">
        <title>Provirophages and transpovirons: unique mobilome of giant viruses.</title>
        <authorList>
            <person name="Desnues C."/>
            <person name="LaScola B."/>
            <person name="Yutin N."/>
            <person name="Fournous G."/>
            <person name="Koonin E."/>
            <person name="Raoult D."/>
        </authorList>
    </citation>
    <scope>NUCLEOTIDE SEQUENCE</scope>
    <source>
        <strain evidence="2">Mv13-mv</strain>
    </source>
</reference>
<sequence>MYNTKTKKEIIPNSKIRKIFGMKDDDVMNFYNLQTWLKKVYNESNLNNSNTIEV</sequence>
<proteinExistence type="predicted"/>
<feature type="domain" description="DM2" evidence="1">
    <location>
        <begin position="1"/>
        <end position="43"/>
    </location>
</feature>
<dbReference type="InterPro" id="IPR003121">
    <property type="entry name" value="SWIB_MDM2_domain"/>
</dbReference>
<evidence type="ECO:0000313" key="2">
    <source>
        <dbReference type="EMBL" id="AEX62947.1"/>
    </source>
</evidence>
<dbReference type="PROSITE" id="PS51925">
    <property type="entry name" value="SWIB_MDM2"/>
    <property type="match status" value="1"/>
</dbReference>